<proteinExistence type="predicted"/>
<comment type="caution">
    <text evidence="2">The sequence shown here is derived from an EMBL/GenBank/DDBJ whole genome shotgun (WGS) entry which is preliminary data.</text>
</comment>
<protein>
    <submittedName>
        <fullName evidence="2">Cobaltochelatase subunit CobN</fullName>
    </submittedName>
</protein>
<evidence type="ECO:0000259" key="1">
    <source>
        <dbReference type="Pfam" id="PF02514"/>
    </source>
</evidence>
<accession>A0A7J2U5C3</accession>
<sequence>MNKHIKLSIILGYGGSHIHIFREALPEVAKRFRVEYIVTTDEKSPHYVEFIRSSNAILIYAHELPAEVVEAIRSSNARVVLSFTEYFQELSRGVAILPDAWKYFKLGGRENIKSLIELILKYLGLPAEPSPPVEIPWHGIWHPRLGVFTTTREYLNKYPYANNPLVAILFYRSQWLTGNVSYVEALVNALESEGLGALPMFVYGFKDYMLNTPTIEDSIREFLIVDGKPVIDAAIVLTSFFVLNHGKWHAEESKKSFAVVRGVELLKSLGVPIIKPILEHYQSTSEWLANPAGVSPFTQVYHVIMPEVDGAVEPIFIAGAKKLEDGSKVYEPFNEHVRLIARRVRKWVELRRSKPSERRIAIVLNNPPCRGVEASIGVGYGLDVPETLVRILHRLAELGYNVSDSSKLPKSGKELMSLFFEKRATSEFRWTSVEDIVKRGGYVDMVPLELYMQWFNELPKEVRNEMVKEWGNPEELVRGRAEKVFAGGVYEGKFVVPGLRFSNVVIIPQPKFGCVGAGCDGRICKILHNPTIPPPHQWLAVYRWITRVFKAHLILHVGTHGYLEFRPGKGVGLSPWCWPEISIDDVPFLYIYIVSNPMEGVIAKRRGYATIVDHLYPPMMDARGGLEELDGLVEEYERVIRLGELHRVKVVYSQLVSKVKELGLPIDVSEPEEKVVESVHRYLDMVRSSQVEDGLHIFGKADYDSMKLAKAAATVMEFDTPSWRSILRAVAAYLGLDYDDIISNPAGFCKHLGVSNRKAREVLMEIAQKALEKLFAMGISDDTLSWDVLESVLKESIFQVLGPKILSEAG</sequence>
<dbReference type="EMBL" id="DSEU01000070">
    <property type="protein sequence ID" value="HEM67978.1"/>
    <property type="molecule type" value="Genomic_DNA"/>
</dbReference>
<reference evidence="2" key="1">
    <citation type="journal article" date="2020" name="mSystems">
        <title>Genome- and Community-Level Interaction Insights into Carbon Utilization and Element Cycling Functions of Hydrothermarchaeota in Hydrothermal Sediment.</title>
        <authorList>
            <person name="Zhou Z."/>
            <person name="Liu Y."/>
            <person name="Xu W."/>
            <person name="Pan J."/>
            <person name="Luo Z.H."/>
            <person name="Li M."/>
        </authorList>
    </citation>
    <scope>NUCLEOTIDE SEQUENCE [LARGE SCALE GENOMIC DNA]</scope>
    <source>
        <strain evidence="2">SpSt-125</strain>
    </source>
</reference>
<name>A0A7J2U5C3_9CREN</name>
<dbReference type="AlphaFoldDB" id="A0A7J2U5C3"/>
<dbReference type="Pfam" id="PF02514">
    <property type="entry name" value="CobN-Mg_chel"/>
    <property type="match status" value="1"/>
</dbReference>
<dbReference type="CDD" id="cd10150">
    <property type="entry name" value="CobN_like"/>
    <property type="match status" value="1"/>
</dbReference>
<dbReference type="InterPro" id="IPR003672">
    <property type="entry name" value="CobN/Mg_chltase"/>
</dbReference>
<feature type="domain" description="CobN/magnesium chelatase" evidence="1">
    <location>
        <begin position="101"/>
        <end position="781"/>
    </location>
</feature>
<dbReference type="PANTHER" id="PTHR44119">
    <property type="entry name" value="MAGNESIUM-CHELATASE SUBUNIT CHLH, CHLOROPLASTIC"/>
    <property type="match status" value="1"/>
</dbReference>
<evidence type="ECO:0000313" key="2">
    <source>
        <dbReference type="EMBL" id="HEM67978.1"/>
    </source>
</evidence>
<gene>
    <name evidence="2" type="ORF">ENO26_10535</name>
</gene>
<organism evidence="2">
    <name type="scientific">Ignisphaera aggregans</name>
    <dbReference type="NCBI Taxonomy" id="334771"/>
    <lineage>
        <taxon>Archaea</taxon>
        <taxon>Thermoproteota</taxon>
        <taxon>Thermoprotei</taxon>
        <taxon>Desulfurococcales</taxon>
        <taxon>Desulfurococcaceae</taxon>
        <taxon>Ignisphaera</taxon>
    </lineage>
</organism>
<dbReference type="PANTHER" id="PTHR44119:SF7">
    <property type="entry name" value="MAGNESIUM CHELATASE SUBUNIT"/>
    <property type="match status" value="1"/>
</dbReference>